<feature type="disulfide bond" evidence="14">
    <location>
        <begin position="359"/>
        <end position="369"/>
    </location>
</feature>
<dbReference type="SMART" id="SM00179">
    <property type="entry name" value="EGF_CA"/>
    <property type="match status" value="2"/>
</dbReference>
<evidence type="ECO:0000256" key="4">
    <source>
        <dbReference type="ARBA" id="ARBA00022536"/>
    </source>
</evidence>
<dbReference type="InterPro" id="IPR000742">
    <property type="entry name" value="EGF"/>
</dbReference>
<dbReference type="InterPro" id="IPR036055">
    <property type="entry name" value="LDL_receptor-like_sf"/>
</dbReference>
<reference evidence="18 19" key="2">
    <citation type="submission" date="2018-11" db="EMBL/GenBank/DDBJ databases">
        <authorList>
            <consortium name="Pathogen Informatics"/>
        </authorList>
    </citation>
    <scope>NUCLEOTIDE SEQUENCE [LARGE SCALE GENOMIC DNA]</scope>
</reference>
<feature type="disulfide bond" evidence="15">
    <location>
        <begin position="102"/>
        <end position="114"/>
    </location>
</feature>
<feature type="disulfide bond" evidence="15">
    <location>
        <begin position="82"/>
        <end position="97"/>
    </location>
</feature>
<evidence type="ECO:0000256" key="9">
    <source>
        <dbReference type="ARBA" id="ARBA00022989"/>
    </source>
</evidence>
<evidence type="ECO:0000256" key="6">
    <source>
        <dbReference type="ARBA" id="ARBA00022692"/>
    </source>
</evidence>
<dbReference type="Gene3D" id="4.10.400.10">
    <property type="entry name" value="Low-density Lipoprotein Receptor"/>
    <property type="match status" value="6"/>
</dbReference>
<dbReference type="GO" id="GO:0006898">
    <property type="term" value="P:receptor-mediated endocytosis"/>
    <property type="evidence" value="ECO:0007669"/>
    <property type="project" value="TreeGrafter"/>
</dbReference>
<dbReference type="AlphaFoldDB" id="A0A183IB64"/>
<keyword evidence="10" id="KW-0472">Membrane</keyword>
<keyword evidence="6" id="KW-0812">Transmembrane</keyword>
<evidence type="ECO:0000256" key="2">
    <source>
        <dbReference type="ARBA" id="ARBA00004479"/>
    </source>
</evidence>
<dbReference type="PROSITE" id="PS00010">
    <property type="entry name" value="ASX_HYDROXYL"/>
    <property type="match status" value="1"/>
</dbReference>
<feature type="disulfide bond" evidence="15">
    <location>
        <begin position="70"/>
        <end position="88"/>
    </location>
</feature>
<evidence type="ECO:0000256" key="7">
    <source>
        <dbReference type="ARBA" id="ARBA00022729"/>
    </source>
</evidence>
<feature type="disulfide bond" evidence="15">
    <location>
        <begin position="245"/>
        <end position="260"/>
    </location>
</feature>
<accession>A0A183IB64</accession>
<feature type="domain" description="EGF-like" evidence="17">
    <location>
        <begin position="355"/>
        <end position="394"/>
    </location>
</feature>
<dbReference type="GO" id="GO:0012505">
    <property type="term" value="C:endomembrane system"/>
    <property type="evidence" value="ECO:0007669"/>
    <property type="project" value="UniProtKB-SubCell"/>
</dbReference>
<dbReference type="SUPFAM" id="SSF57196">
    <property type="entry name" value="EGF/Laminin"/>
    <property type="match status" value="2"/>
</dbReference>
<dbReference type="EMBL" id="UZAM01006643">
    <property type="protein sequence ID" value="VDO92379.1"/>
    <property type="molecule type" value="Genomic_DNA"/>
</dbReference>
<dbReference type="Gene3D" id="2.120.10.30">
    <property type="entry name" value="TolB, C-terminal domain"/>
    <property type="match status" value="1"/>
</dbReference>
<dbReference type="SMART" id="SM00192">
    <property type="entry name" value="LDLa"/>
    <property type="match status" value="6"/>
</dbReference>
<evidence type="ECO:0000256" key="13">
    <source>
        <dbReference type="ARBA" id="ARBA00023180"/>
    </source>
</evidence>
<evidence type="ECO:0000256" key="16">
    <source>
        <dbReference type="PROSITE-ProRule" id="PRU00461"/>
    </source>
</evidence>
<keyword evidence="5" id="KW-0254">Endocytosis</keyword>
<evidence type="ECO:0000256" key="11">
    <source>
        <dbReference type="ARBA" id="ARBA00023157"/>
    </source>
</evidence>
<feature type="disulfide bond" evidence="15">
    <location>
        <begin position="208"/>
        <end position="223"/>
    </location>
</feature>
<keyword evidence="7" id="KW-0732">Signal</keyword>
<dbReference type="CDD" id="cd00054">
    <property type="entry name" value="EGF_CA"/>
    <property type="match status" value="1"/>
</dbReference>
<feature type="repeat" description="LDL-receptor class B" evidence="16">
    <location>
        <begin position="577"/>
        <end position="621"/>
    </location>
</feature>
<feature type="disulfide bond" evidence="15">
    <location>
        <begin position="109"/>
        <end position="127"/>
    </location>
</feature>
<feature type="disulfide bond" evidence="15">
    <location>
        <begin position="278"/>
        <end position="296"/>
    </location>
</feature>
<keyword evidence="9" id="KW-1133">Transmembrane helix</keyword>
<evidence type="ECO:0000256" key="3">
    <source>
        <dbReference type="ARBA" id="ARBA00009939"/>
    </source>
</evidence>
<protein>
    <submittedName>
        <fullName evidence="20">EGF-like domain-containing protein</fullName>
    </submittedName>
</protein>
<evidence type="ECO:0000256" key="14">
    <source>
        <dbReference type="PROSITE-ProRule" id="PRU00076"/>
    </source>
</evidence>
<keyword evidence="4 14" id="KW-0245">EGF-like domain</keyword>
<feature type="disulfide bond" evidence="15">
    <location>
        <begin position="63"/>
        <end position="75"/>
    </location>
</feature>
<dbReference type="PROSITE" id="PS50026">
    <property type="entry name" value="EGF_3"/>
    <property type="match status" value="1"/>
</dbReference>
<feature type="repeat" description="LDL-receptor class B" evidence="16">
    <location>
        <begin position="490"/>
        <end position="532"/>
    </location>
</feature>
<dbReference type="SUPFAM" id="SSF63825">
    <property type="entry name" value="YWTD domain"/>
    <property type="match status" value="1"/>
</dbReference>
<proteinExistence type="inferred from homology"/>
<gene>
    <name evidence="18" type="ORF">SBAD_LOCUS858</name>
</gene>
<dbReference type="OrthoDB" id="664115at2759"/>
<keyword evidence="13" id="KW-0325">Glycoprotein</keyword>
<dbReference type="InterPro" id="IPR023415">
    <property type="entry name" value="LDLR_class-A_CS"/>
</dbReference>
<dbReference type="GO" id="GO:0043235">
    <property type="term" value="C:receptor complex"/>
    <property type="evidence" value="ECO:0007669"/>
    <property type="project" value="TreeGrafter"/>
</dbReference>
<dbReference type="Gene3D" id="2.10.25.10">
    <property type="entry name" value="Laminin"/>
    <property type="match status" value="3"/>
</dbReference>
<name>A0A183IB64_9BILA</name>
<keyword evidence="11 14" id="KW-1015">Disulfide bond</keyword>
<dbReference type="WBParaSite" id="SBAD_0000088101-mRNA-1">
    <property type="protein sequence ID" value="SBAD_0000088101-mRNA-1"/>
    <property type="gene ID" value="SBAD_0000088101"/>
</dbReference>
<dbReference type="FunFam" id="2.120.10.30:FF:000241">
    <property type="entry name" value="Low-density lipoprotein receptor-related protein 6"/>
    <property type="match status" value="1"/>
</dbReference>
<keyword evidence="12" id="KW-0675">Receptor</keyword>
<dbReference type="InterPro" id="IPR051221">
    <property type="entry name" value="LDLR-related"/>
</dbReference>
<evidence type="ECO:0000256" key="15">
    <source>
        <dbReference type="PROSITE-ProRule" id="PRU00124"/>
    </source>
</evidence>
<dbReference type="PROSITE" id="PS01209">
    <property type="entry name" value="LDLRA_1"/>
    <property type="match status" value="3"/>
</dbReference>
<dbReference type="PROSITE" id="PS01186">
    <property type="entry name" value="EGF_2"/>
    <property type="match status" value="1"/>
</dbReference>
<dbReference type="InterPro" id="IPR049883">
    <property type="entry name" value="NOTCH1_EGF-like"/>
</dbReference>
<dbReference type="FunFam" id="4.10.400.10:FF:000002">
    <property type="entry name" value="Low-density lipoprotein receptor-related protein 1"/>
    <property type="match status" value="1"/>
</dbReference>
<evidence type="ECO:0000313" key="18">
    <source>
        <dbReference type="EMBL" id="VDO92379.1"/>
    </source>
</evidence>
<dbReference type="Pfam" id="PF00057">
    <property type="entry name" value="Ldl_recept_a"/>
    <property type="match status" value="6"/>
</dbReference>
<dbReference type="InterPro" id="IPR011042">
    <property type="entry name" value="6-blade_b-propeller_TolB-like"/>
</dbReference>
<keyword evidence="8" id="KW-0677">Repeat</keyword>
<dbReference type="GO" id="GO:0042562">
    <property type="term" value="F:hormone binding"/>
    <property type="evidence" value="ECO:0007669"/>
    <property type="project" value="TreeGrafter"/>
</dbReference>
<dbReference type="Pfam" id="PF07645">
    <property type="entry name" value="EGF_CA"/>
    <property type="match status" value="1"/>
</dbReference>
<dbReference type="InterPro" id="IPR018097">
    <property type="entry name" value="EGF_Ca-bd_CS"/>
</dbReference>
<keyword evidence="19" id="KW-1185">Reference proteome</keyword>
<dbReference type="GO" id="GO:0016324">
    <property type="term" value="C:apical plasma membrane"/>
    <property type="evidence" value="ECO:0007669"/>
    <property type="project" value="TreeGrafter"/>
</dbReference>
<evidence type="ECO:0000256" key="8">
    <source>
        <dbReference type="ARBA" id="ARBA00022737"/>
    </source>
</evidence>
<comment type="subcellular location">
    <subcellularLocation>
        <location evidence="1">Endomembrane system</location>
    </subcellularLocation>
    <subcellularLocation>
        <location evidence="2">Membrane</location>
        <topology evidence="2">Single-pass type I membrane protein</topology>
    </subcellularLocation>
</comment>
<dbReference type="SMART" id="SM00181">
    <property type="entry name" value="EGF"/>
    <property type="match status" value="4"/>
</dbReference>
<evidence type="ECO:0000256" key="12">
    <source>
        <dbReference type="ARBA" id="ARBA00023170"/>
    </source>
</evidence>
<sequence>MMQMFWPRYSAALLGHPDCFYDSFSPIPSIIAEHPSFAVRVIWREDVMMRERSGNHSIEGQHCADNFFQCTDGKCIPRAWLCDGDYDCVEGDDEKRCEWKVCMPNEFKCRSAKCILMNWVCDGDDDCGDNYDERPELCNFTCAERMFQCVESKRCIPRLWLCDGEPDCFDHSDEANCSAVFSVFNQTECRPYEFRCGTGFCINQNFVCDGDDDCLDGSDEVGCHKNCTEFACKSDGKCVPWVYHCNNVTDCSDGSDEQNCEIKVTVSEDCADRNEFDCGDGTCIPWEKVCDGKADCLSTIAADESPALNCSQKVEDYCRRGHVCDQICRNTIFGPKCFCAAGYQISPLNKSKCIDIDECKKPGVCSQICINTVGSYRCKCHTGYLLLFDMRTCRAAGSHAKLLFANRDSIRAVDLSTLTPMSLLSGLDFVVALDYSYKSRRIFWSDYSKEQIFTCSLKEDMSVSSNSCMKEVVGKKLSAVDGLAVDWVHELLYWTDSGTDTISLVEFNGEHRHTLFDKDLDEPRAIAVDPLRGVMFWSDWGRYPKIERAGMDGTHRQPIIDRDIYWPNGITLDLAEQRIFWVDAKSKKICSADYLGNNKAVILSNNAKLFHPFGLAVFEENIYWTDWDTQGIHVANKFTGETKDVLFTGLVGFMSIRVAHEVTQPEVPNKCRVKYCSHLCVPAFKLSNDLPLLPPYRRGFSPYSCLCADGFRLDSDGRSCIANTSVPKVVTAEPFVLLDKSVQGFSVGLVLGIMFTVGTCMGLGGSGIYQPTIEGRGAIPEVTTKLDPVTKNGALAHAV</sequence>
<feature type="disulfide bond" evidence="15">
    <location>
        <begin position="162"/>
        <end position="177"/>
    </location>
</feature>
<dbReference type="PROSITE" id="PS51120">
    <property type="entry name" value="LDLRB"/>
    <property type="match status" value="3"/>
</dbReference>
<evidence type="ECO:0000313" key="20">
    <source>
        <dbReference type="WBParaSite" id="SBAD_0000088101-mRNA-1"/>
    </source>
</evidence>
<dbReference type="InterPro" id="IPR000033">
    <property type="entry name" value="LDLR_classB_rpt"/>
</dbReference>
<dbReference type="Pfam" id="PF00058">
    <property type="entry name" value="Ldl_recept_b"/>
    <property type="match status" value="3"/>
</dbReference>
<dbReference type="CDD" id="cd00112">
    <property type="entry name" value="LDLa"/>
    <property type="match status" value="4"/>
</dbReference>
<reference evidence="20" key="1">
    <citation type="submission" date="2016-06" db="UniProtKB">
        <authorList>
            <consortium name="WormBaseParasite"/>
        </authorList>
    </citation>
    <scope>IDENTIFICATION</scope>
</reference>
<dbReference type="InterPro" id="IPR002172">
    <property type="entry name" value="LDrepeatLR_classA_rpt"/>
</dbReference>
<evidence type="ECO:0000259" key="17">
    <source>
        <dbReference type="PROSITE" id="PS50026"/>
    </source>
</evidence>
<evidence type="ECO:0000256" key="10">
    <source>
        <dbReference type="ARBA" id="ARBA00023136"/>
    </source>
</evidence>
<dbReference type="InterPro" id="IPR000152">
    <property type="entry name" value="EGF-type_Asp/Asn_hydroxyl_site"/>
</dbReference>
<dbReference type="SUPFAM" id="SSF57424">
    <property type="entry name" value="LDL receptor-like module"/>
    <property type="match status" value="6"/>
</dbReference>
<feature type="disulfide bond" evidence="15">
    <location>
        <begin position="196"/>
        <end position="214"/>
    </location>
</feature>
<dbReference type="PROSITE" id="PS01187">
    <property type="entry name" value="EGF_CA"/>
    <property type="match status" value="1"/>
</dbReference>
<dbReference type="PANTHER" id="PTHR22722:SF14">
    <property type="entry name" value="MEGALIN, ISOFORM A"/>
    <property type="match status" value="1"/>
</dbReference>
<evidence type="ECO:0000313" key="19">
    <source>
        <dbReference type="Proteomes" id="UP000270296"/>
    </source>
</evidence>
<evidence type="ECO:0000256" key="1">
    <source>
        <dbReference type="ARBA" id="ARBA00004308"/>
    </source>
</evidence>
<evidence type="ECO:0000256" key="5">
    <source>
        <dbReference type="ARBA" id="ARBA00022583"/>
    </source>
</evidence>
<dbReference type="PRINTS" id="PR00261">
    <property type="entry name" value="LDLRECEPTOR"/>
</dbReference>
<comment type="similarity">
    <text evidence="3">Belongs to the LDLR family.</text>
</comment>
<dbReference type="GO" id="GO:0005509">
    <property type="term" value="F:calcium ion binding"/>
    <property type="evidence" value="ECO:0007669"/>
    <property type="project" value="InterPro"/>
</dbReference>
<feature type="disulfide bond" evidence="15">
    <location>
        <begin position="189"/>
        <end position="201"/>
    </location>
</feature>
<comment type="caution">
    <text evidence="14">Lacks conserved residue(s) required for the propagation of feature annotation.</text>
</comment>
<dbReference type="PANTHER" id="PTHR22722">
    <property type="entry name" value="LOW-DENSITY LIPOPROTEIN RECEPTOR-RELATED PROTEIN 2-RELATED"/>
    <property type="match status" value="1"/>
</dbReference>
<dbReference type="PROSITE" id="PS50068">
    <property type="entry name" value="LDLRA_2"/>
    <property type="match status" value="6"/>
</dbReference>
<dbReference type="FunFam" id="2.10.25.10:FF:000009">
    <property type="entry name" value="Low-density lipoprotein receptor isoform 1"/>
    <property type="match status" value="1"/>
</dbReference>
<organism evidence="20">
    <name type="scientific">Soboliphyme baturini</name>
    <dbReference type="NCBI Taxonomy" id="241478"/>
    <lineage>
        <taxon>Eukaryota</taxon>
        <taxon>Metazoa</taxon>
        <taxon>Ecdysozoa</taxon>
        <taxon>Nematoda</taxon>
        <taxon>Enoplea</taxon>
        <taxon>Dorylaimia</taxon>
        <taxon>Dioctophymatida</taxon>
        <taxon>Dioctophymatoidea</taxon>
        <taxon>Soboliphymatidae</taxon>
        <taxon>Soboliphyme</taxon>
    </lineage>
</organism>
<dbReference type="SMART" id="SM00135">
    <property type="entry name" value="LY"/>
    <property type="match status" value="5"/>
</dbReference>
<dbReference type="InterPro" id="IPR001881">
    <property type="entry name" value="EGF-like_Ca-bd_dom"/>
</dbReference>
<feature type="repeat" description="LDL-receptor class B" evidence="16">
    <location>
        <begin position="533"/>
        <end position="576"/>
    </location>
</feature>
<dbReference type="Proteomes" id="UP000270296">
    <property type="component" value="Unassembled WGS sequence"/>
</dbReference>